<dbReference type="AlphaFoldDB" id="A0A2S8G9Z0"/>
<proteinExistence type="predicted"/>
<dbReference type="RefSeq" id="WP_105349613.1">
    <property type="nucleotide sequence ID" value="NZ_PUIA01000003.1"/>
</dbReference>
<accession>A0A2S8G9Z0</accession>
<evidence type="ECO:0008006" key="3">
    <source>
        <dbReference type="Google" id="ProtNLM"/>
    </source>
</evidence>
<comment type="caution">
    <text evidence="1">The sequence shown here is derived from an EMBL/GenBank/DDBJ whole genome shotgun (WGS) entry which is preliminary data.</text>
</comment>
<evidence type="ECO:0000313" key="1">
    <source>
        <dbReference type="EMBL" id="PQO41247.1"/>
    </source>
</evidence>
<dbReference type="EMBL" id="PUIA01000003">
    <property type="protein sequence ID" value="PQO41247.1"/>
    <property type="molecule type" value="Genomic_DNA"/>
</dbReference>
<sequence>MGSEAGLNQFVKENSRRHLVLRFDDIEKPIVGQKEVTSQHIDQAIAFAKDAERLLVTCRAGQSRSVALAYVLSCQSFGSTLAMGMLNAKRHIPNQLLIREAARILGDPEMENCFQKWRTAHAHLKLSDYYDEINDEVSAFEQTGIVNQISIE</sequence>
<protein>
    <recommendedName>
        <fullName evidence="3">Tyrosine specific protein phosphatases domain-containing protein</fullName>
    </recommendedName>
</protein>
<dbReference type="InterPro" id="IPR029021">
    <property type="entry name" value="Prot-tyrosine_phosphatase-like"/>
</dbReference>
<dbReference type="OrthoDB" id="272058at2"/>
<dbReference type="Gene3D" id="3.90.190.10">
    <property type="entry name" value="Protein tyrosine phosphatase superfamily"/>
    <property type="match status" value="1"/>
</dbReference>
<evidence type="ECO:0000313" key="2">
    <source>
        <dbReference type="Proteomes" id="UP000240009"/>
    </source>
</evidence>
<reference evidence="1 2" key="1">
    <citation type="submission" date="2018-02" db="EMBL/GenBank/DDBJ databases">
        <title>Comparative genomes isolates from brazilian mangrove.</title>
        <authorList>
            <person name="Araujo J.E."/>
            <person name="Taketani R.G."/>
            <person name="Silva M.C.P."/>
            <person name="Loureco M.V."/>
            <person name="Andreote F.D."/>
        </authorList>
    </citation>
    <scope>NUCLEOTIDE SEQUENCE [LARGE SCALE GENOMIC DNA]</scope>
    <source>
        <strain evidence="1 2">HEX-2 MGV</strain>
    </source>
</reference>
<dbReference type="SUPFAM" id="SSF52799">
    <property type="entry name" value="(Phosphotyrosine protein) phosphatases II"/>
    <property type="match status" value="1"/>
</dbReference>
<dbReference type="Proteomes" id="UP000240009">
    <property type="component" value="Unassembled WGS sequence"/>
</dbReference>
<gene>
    <name evidence="1" type="ORF">C5Y96_00600</name>
</gene>
<organism evidence="1 2">
    <name type="scientific">Blastopirellula marina</name>
    <dbReference type="NCBI Taxonomy" id="124"/>
    <lineage>
        <taxon>Bacteria</taxon>
        <taxon>Pseudomonadati</taxon>
        <taxon>Planctomycetota</taxon>
        <taxon>Planctomycetia</taxon>
        <taxon>Pirellulales</taxon>
        <taxon>Pirellulaceae</taxon>
        <taxon>Blastopirellula</taxon>
    </lineage>
</organism>
<name>A0A2S8G9Z0_9BACT</name>